<keyword evidence="2" id="KW-0547">Nucleotide-binding</keyword>
<evidence type="ECO:0000259" key="4">
    <source>
        <dbReference type="Pfam" id="PF00582"/>
    </source>
</evidence>
<dbReference type="AlphaFoldDB" id="A0A251X713"/>
<dbReference type="InterPro" id="IPR006015">
    <property type="entry name" value="Universal_stress_UspA"/>
</dbReference>
<dbReference type="SUPFAM" id="SSF52402">
    <property type="entry name" value="Adenine nucleotide alpha hydrolases-like"/>
    <property type="match status" value="1"/>
</dbReference>
<dbReference type="Pfam" id="PF00582">
    <property type="entry name" value="Usp"/>
    <property type="match status" value="1"/>
</dbReference>
<organism evidence="5 6">
    <name type="scientific">Thioflexithrix psekupsensis</name>
    <dbReference type="NCBI Taxonomy" id="1570016"/>
    <lineage>
        <taxon>Bacteria</taxon>
        <taxon>Pseudomonadati</taxon>
        <taxon>Pseudomonadota</taxon>
        <taxon>Gammaproteobacteria</taxon>
        <taxon>Thiotrichales</taxon>
        <taxon>Thioflexithrix</taxon>
    </lineage>
</organism>
<dbReference type="OrthoDB" id="6117544at2"/>
<dbReference type="PRINTS" id="PR01438">
    <property type="entry name" value="UNVRSLSTRESS"/>
</dbReference>
<comment type="similarity">
    <text evidence="1">Belongs to the universal stress protein A family.</text>
</comment>
<name>A0A251X713_9GAMM</name>
<dbReference type="InterPro" id="IPR014729">
    <property type="entry name" value="Rossmann-like_a/b/a_fold"/>
</dbReference>
<dbReference type="CDD" id="cd00293">
    <property type="entry name" value="USP-like"/>
    <property type="match status" value="1"/>
</dbReference>
<evidence type="ECO:0000256" key="3">
    <source>
        <dbReference type="ARBA" id="ARBA00022840"/>
    </source>
</evidence>
<keyword evidence="3" id="KW-0067">ATP-binding</keyword>
<evidence type="ECO:0000313" key="5">
    <source>
        <dbReference type="EMBL" id="OUD12882.1"/>
    </source>
</evidence>
<comment type="caution">
    <text evidence="5">The sequence shown here is derived from an EMBL/GenBank/DDBJ whole genome shotgun (WGS) entry which is preliminary data.</text>
</comment>
<protein>
    <submittedName>
        <fullName evidence="5">Universal stress protein UspA</fullName>
    </submittedName>
</protein>
<dbReference type="GO" id="GO:0005524">
    <property type="term" value="F:ATP binding"/>
    <property type="evidence" value="ECO:0007669"/>
    <property type="project" value="UniProtKB-KW"/>
</dbReference>
<dbReference type="InterPro" id="IPR006016">
    <property type="entry name" value="UspA"/>
</dbReference>
<dbReference type="PANTHER" id="PTHR46268">
    <property type="entry name" value="STRESS RESPONSE PROTEIN NHAX"/>
    <property type="match status" value="1"/>
</dbReference>
<keyword evidence="6" id="KW-1185">Reference proteome</keyword>
<evidence type="ECO:0000313" key="6">
    <source>
        <dbReference type="Proteomes" id="UP000194798"/>
    </source>
</evidence>
<dbReference type="Gene3D" id="3.40.50.620">
    <property type="entry name" value="HUPs"/>
    <property type="match status" value="1"/>
</dbReference>
<dbReference type="RefSeq" id="WP_086488821.1">
    <property type="nucleotide sequence ID" value="NZ_MSLT01000019.1"/>
</dbReference>
<dbReference type="Proteomes" id="UP000194798">
    <property type="component" value="Unassembled WGS sequence"/>
</dbReference>
<evidence type="ECO:0000256" key="1">
    <source>
        <dbReference type="ARBA" id="ARBA00008791"/>
    </source>
</evidence>
<gene>
    <name evidence="5" type="ORF">TPSD3_12095</name>
</gene>
<accession>A0A251X713</accession>
<sequence length="166" mass="18495">MLPQLKRILYATDLGENTRSVFRYAISLAQCYGAQISMLHTLEPLGTTGAALLEAYLPRETAEKLHQNALEEVREKMQQRLAAFCLEELNMSWEESHLIADIAVLDGHSAQTIVNYSRQINADLIVMGTHSYSVVTEFLIGSTARKVTQLSTIPVLIVPLPEKTPL</sequence>
<dbReference type="PANTHER" id="PTHR46268:SF27">
    <property type="entry name" value="UNIVERSAL STRESS PROTEIN RV2623"/>
    <property type="match status" value="1"/>
</dbReference>
<evidence type="ECO:0000256" key="2">
    <source>
        <dbReference type="ARBA" id="ARBA00022741"/>
    </source>
</evidence>
<proteinExistence type="inferred from homology"/>
<feature type="domain" description="UspA" evidence="4">
    <location>
        <begin position="6"/>
        <end position="159"/>
    </location>
</feature>
<dbReference type="EMBL" id="MSLT01000019">
    <property type="protein sequence ID" value="OUD12882.1"/>
    <property type="molecule type" value="Genomic_DNA"/>
</dbReference>
<reference evidence="5 6" key="1">
    <citation type="submission" date="2016-12" db="EMBL/GenBank/DDBJ databases">
        <title>Thioflexothrix psekupsii D3 genome sequencing and assembly.</title>
        <authorList>
            <person name="Fomenkov A."/>
            <person name="Vincze T."/>
            <person name="Grabovich M."/>
            <person name="Anton B.P."/>
            <person name="Dubinina G."/>
            <person name="Orlova M."/>
            <person name="Belousova E."/>
            <person name="Roberts R.J."/>
        </authorList>
    </citation>
    <scope>NUCLEOTIDE SEQUENCE [LARGE SCALE GENOMIC DNA]</scope>
    <source>
        <strain evidence="5">D3</strain>
    </source>
</reference>